<dbReference type="InterPro" id="IPR000477">
    <property type="entry name" value="RT_dom"/>
</dbReference>
<evidence type="ECO:0000256" key="1">
    <source>
        <dbReference type="ARBA" id="ARBA00034120"/>
    </source>
</evidence>
<dbReference type="Pfam" id="PF00078">
    <property type="entry name" value="RVT_1"/>
    <property type="match status" value="1"/>
</dbReference>
<dbReference type="InterPro" id="IPR043502">
    <property type="entry name" value="DNA/RNA_pol_sf"/>
</dbReference>
<protein>
    <submittedName>
        <fullName evidence="3">Transposase</fullName>
    </submittedName>
</protein>
<accession>A0ABY5CSM5</accession>
<name>A0ABY5CSM5_9GAMM</name>
<dbReference type="RefSeq" id="WP_252961222.1">
    <property type="nucleotide sequence ID" value="NZ_CAMIPH010000015.1"/>
</dbReference>
<gene>
    <name evidence="3" type="ORF">KFQ06_00405</name>
</gene>
<dbReference type="Proteomes" id="UP001056873">
    <property type="component" value="Chromosome"/>
</dbReference>
<dbReference type="PANTHER" id="PTHR34047:SF8">
    <property type="entry name" value="PROTEIN YKFC"/>
    <property type="match status" value="1"/>
</dbReference>
<feature type="domain" description="Reverse transcriptase" evidence="2">
    <location>
        <begin position="1"/>
        <end position="263"/>
    </location>
</feature>
<dbReference type="SUPFAM" id="SSF56672">
    <property type="entry name" value="DNA/RNA polymerases"/>
    <property type="match status" value="1"/>
</dbReference>
<dbReference type="PROSITE" id="PS50878">
    <property type="entry name" value="RT_POL"/>
    <property type="match status" value="1"/>
</dbReference>
<dbReference type="InterPro" id="IPR051083">
    <property type="entry name" value="GrpII_Intron_Splice-Mob/Def"/>
</dbReference>
<evidence type="ECO:0000259" key="2">
    <source>
        <dbReference type="PROSITE" id="PS50878"/>
    </source>
</evidence>
<evidence type="ECO:0000313" key="4">
    <source>
        <dbReference type="Proteomes" id="UP001056873"/>
    </source>
</evidence>
<dbReference type="InterPro" id="IPR043128">
    <property type="entry name" value="Rev_trsase/Diguanyl_cyclase"/>
</dbReference>
<organism evidence="3 4">
    <name type="scientific">Serratia entomophila</name>
    <dbReference type="NCBI Taxonomy" id="42906"/>
    <lineage>
        <taxon>Bacteria</taxon>
        <taxon>Pseudomonadati</taxon>
        <taxon>Pseudomonadota</taxon>
        <taxon>Gammaproteobacteria</taxon>
        <taxon>Enterobacterales</taxon>
        <taxon>Yersiniaceae</taxon>
        <taxon>Serratia</taxon>
    </lineage>
</organism>
<proteinExistence type="inferred from homology"/>
<keyword evidence="4" id="KW-1185">Reference proteome</keyword>
<reference evidence="3" key="1">
    <citation type="journal article" date="2022" name="BMC Genomics">
        <title>Genome sequence of the entomopathogenic Serratia entomophila isolate 626 and characterisation of the species specific itaconate degradation pathway.</title>
        <authorList>
            <person name="Vaughan A.L."/>
            <person name="Altermann E."/>
            <person name="Glare T.R."/>
            <person name="Hurst M.R.H."/>
        </authorList>
    </citation>
    <scope>NUCLEOTIDE SEQUENCE</scope>
    <source>
        <strain evidence="3">626</strain>
    </source>
</reference>
<comment type="similarity">
    <text evidence="1">Belongs to the bacterial reverse transcriptase family.</text>
</comment>
<sequence>MNNAEICWQRAWQWLCLRRRHAPADADIWHLRYHWKQCGEALFESAKSGRYRLTAMQVHHRFGHSWVQWCASDALVLKWGAMQVEHLLPTHERCAHVKGQGGGRQSIRQVWQALTSDEYAFVYRTDIRGYYRHIRKGQVLSQVERYVSDHILVGLITQYLYYSVEDAGEFHTPEFGICRGCALSPLIGASLLHHVDSYFAAQEGTFYARYMDDFVVLTRNRWQLRRSVKRLYEFFELGGFEVHPDKTQLGRIERGFDWLGVWFTPTGTTIAPRALDNHRAKRTRLYEQAKAKGLTPSAIEAKVRAYEARWKIWANSQLQAAESSWH</sequence>
<dbReference type="Gene3D" id="3.30.70.270">
    <property type="match status" value="1"/>
</dbReference>
<dbReference type="EMBL" id="CP074347">
    <property type="protein sequence ID" value="USV01061.1"/>
    <property type="molecule type" value="Genomic_DNA"/>
</dbReference>
<dbReference type="PANTHER" id="PTHR34047">
    <property type="entry name" value="NUCLEAR INTRON MATURASE 1, MITOCHONDRIAL-RELATED"/>
    <property type="match status" value="1"/>
</dbReference>
<evidence type="ECO:0000313" key="3">
    <source>
        <dbReference type="EMBL" id="USV01061.1"/>
    </source>
</evidence>